<dbReference type="Proteomes" id="UP000002931">
    <property type="component" value="Unassembled WGS sequence"/>
</dbReference>
<reference evidence="8 9" key="1">
    <citation type="journal article" date="2010" name="J. Bacteriol.">
        <title>Genome sequences of Pelagibaca bermudensis HTCC2601T and Maritimibacter alkaliphilus HTCC2654T, the type strains of two marine Roseobacter genera.</title>
        <authorList>
            <person name="Thrash J.C."/>
            <person name="Cho J.C."/>
            <person name="Ferriera S."/>
            <person name="Johnson J."/>
            <person name="Vergin K.L."/>
            <person name="Giovannoni S.J."/>
        </authorList>
    </citation>
    <scope>NUCLEOTIDE SEQUENCE [LARGE SCALE GENOMIC DNA]</scope>
    <source>
        <strain evidence="8 9">HTCC2654</strain>
    </source>
</reference>
<accession>A3VDH9</accession>
<feature type="transmembrane region" description="Helical" evidence="7">
    <location>
        <begin position="291"/>
        <end position="315"/>
    </location>
</feature>
<feature type="transmembrane region" description="Helical" evidence="7">
    <location>
        <begin position="195"/>
        <end position="212"/>
    </location>
</feature>
<dbReference type="eggNOG" id="COG2059">
    <property type="taxonomic scope" value="Bacteria"/>
</dbReference>
<gene>
    <name evidence="8" type="ORF">RB2654_02604</name>
</gene>
<comment type="caution">
    <text evidence="8">The sequence shown here is derived from an EMBL/GenBank/DDBJ whole genome shotgun (WGS) entry which is preliminary data.</text>
</comment>
<dbReference type="GO" id="GO:0015109">
    <property type="term" value="F:chromate transmembrane transporter activity"/>
    <property type="evidence" value="ECO:0007669"/>
    <property type="project" value="InterPro"/>
</dbReference>
<comment type="subcellular location">
    <subcellularLocation>
        <location evidence="1">Cell membrane</location>
        <topology evidence="1">Multi-pass membrane protein</topology>
    </subcellularLocation>
</comment>
<name>A3VDH9_9RHOB</name>
<evidence type="ECO:0000313" key="8">
    <source>
        <dbReference type="EMBL" id="EAQ13568.1"/>
    </source>
</evidence>
<dbReference type="GO" id="GO:0005886">
    <property type="term" value="C:plasma membrane"/>
    <property type="evidence" value="ECO:0007669"/>
    <property type="project" value="UniProtKB-SubCell"/>
</dbReference>
<feature type="transmembrane region" description="Helical" evidence="7">
    <location>
        <begin position="327"/>
        <end position="350"/>
    </location>
</feature>
<dbReference type="HOGENOM" id="CLU_018106_0_0_5"/>
<keyword evidence="9" id="KW-1185">Reference proteome</keyword>
<keyword evidence="6 7" id="KW-0472">Membrane</keyword>
<keyword evidence="3" id="KW-1003">Cell membrane</keyword>
<dbReference type="PANTHER" id="PTHR33567:SF3">
    <property type="entry name" value="CHROMATE ION TRANSPORTER (EUROFUNG)"/>
    <property type="match status" value="1"/>
</dbReference>
<feature type="transmembrane region" description="Helical" evidence="7">
    <location>
        <begin position="78"/>
        <end position="101"/>
    </location>
</feature>
<organism evidence="8 9">
    <name type="scientific">Maritimibacter alkaliphilus HTCC2654</name>
    <dbReference type="NCBI Taxonomy" id="314271"/>
    <lineage>
        <taxon>Bacteria</taxon>
        <taxon>Pseudomonadati</taxon>
        <taxon>Pseudomonadota</taxon>
        <taxon>Alphaproteobacteria</taxon>
        <taxon>Rhodobacterales</taxon>
        <taxon>Roseobacteraceae</taxon>
        <taxon>Maritimibacter</taxon>
    </lineage>
</organism>
<feature type="transmembrane region" description="Helical" evidence="7">
    <location>
        <begin position="370"/>
        <end position="400"/>
    </location>
</feature>
<dbReference type="Pfam" id="PF02417">
    <property type="entry name" value="Chromate_transp"/>
    <property type="match status" value="2"/>
</dbReference>
<evidence type="ECO:0000256" key="3">
    <source>
        <dbReference type="ARBA" id="ARBA00022475"/>
    </source>
</evidence>
<evidence type="ECO:0000256" key="5">
    <source>
        <dbReference type="ARBA" id="ARBA00022989"/>
    </source>
</evidence>
<feature type="transmembrane region" description="Helical" evidence="7">
    <location>
        <begin position="224"/>
        <end position="243"/>
    </location>
</feature>
<evidence type="ECO:0000256" key="4">
    <source>
        <dbReference type="ARBA" id="ARBA00022692"/>
    </source>
</evidence>
<dbReference type="PIRSF" id="PIRSF004810">
    <property type="entry name" value="ChrA"/>
    <property type="match status" value="1"/>
</dbReference>
<keyword evidence="4 7" id="KW-0812">Transmembrane</keyword>
<dbReference type="PANTHER" id="PTHR33567">
    <property type="entry name" value="CHROMATE ION TRANSPORTER (EUROFUNG)"/>
    <property type="match status" value="1"/>
</dbReference>
<dbReference type="InterPro" id="IPR003370">
    <property type="entry name" value="Chromate_transpt"/>
</dbReference>
<dbReference type="NCBIfam" id="TIGR00937">
    <property type="entry name" value="2A51"/>
    <property type="match status" value="1"/>
</dbReference>
<proteinExistence type="inferred from homology"/>
<evidence type="ECO:0000256" key="1">
    <source>
        <dbReference type="ARBA" id="ARBA00004651"/>
    </source>
</evidence>
<dbReference type="AlphaFoldDB" id="A3VDH9"/>
<evidence type="ECO:0000256" key="7">
    <source>
        <dbReference type="SAM" id="Phobius"/>
    </source>
</evidence>
<dbReference type="STRING" id="314271.RB2654_02604"/>
<dbReference type="EMBL" id="AAMT01000004">
    <property type="protein sequence ID" value="EAQ13568.1"/>
    <property type="molecule type" value="Genomic_DNA"/>
</dbReference>
<evidence type="ECO:0000256" key="6">
    <source>
        <dbReference type="ARBA" id="ARBA00023136"/>
    </source>
</evidence>
<dbReference type="OrthoDB" id="8969999at2"/>
<dbReference type="InterPro" id="IPR014047">
    <property type="entry name" value="Chr_Tranpt_l_chain"/>
</dbReference>
<evidence type="ECO:0000313" key="9">
    <source>
        <dbReference type="Proteomes" id="UP000002931"/>
    </source>
</evidence>
<feature type="transmembrane region" description="Helical" evidence="7">
    <location>
        <begin position="145"/>
        <end position="175"/>
    </location>
</feature>
<evidence type="ECO:0000256" key="2">
    <source>
        <dbReference type="ARBA" id="ARBA00005262"/>
    </source>
</evidence>
<sequence length="405" mass="42228">MQPPSLSHLIRTFAKIGLLSFGGPVAQMGVMHRELVDRLGWLSEAQFTRALSFAMLLPGPEAMQLCTYAGWRLRGTLGGLIAGALFVLPGAVAMALITLAYLRWGDLPGVEPAFMGIKAAVIVVVATALARLARKVLTTWRARALALAAFIALALFSLPFPVVVLVAALTGAAFGSGTVEHVAAPAPVGRSVRTAALWTILWLAPLAILWLIGAEHLAQITAFFSRLAIFSFGGAYAALAWMAQALVETQGWLTPDQMVDGLGLAETTPGPLILVTQFAGMVAAAPMGTGAALGAGVLTLWAVFAPCFGLVFTLAPHLDRLTAHPRLAAGLSAVSAAVVGVIAALALYFARHFLFQNGRLSSGELSWGAVGLTVLAAVFLTLFRLPLPLALVLLAGAGWLTGMVP</sequence>
<keyword evidence="5 7" id="KW-1133">Transmembrane helix</keyword>
<comment type="similarity">
    <text evidence="2">Belongs to the chromate ion transporter (CHR) (TC 2.A.51) family.</text>
</comment>
<dbReference type="RefSeq" id="WP_008328443.1">
    <property type="nucleotide sequence ID" value="NZ_CH902578.1"/>
</dbReference>
<protein>
    <submittedName>
        <fullName evidence="8">Chromate transporter</fullName>
    </submittedName>
</protein>
<feature type="transmembrane region" description="Helical" evidence="7">
    <location>
        <begin position="113"/>
        <end position="133"/>
    </location>
</feature>